<sequence length="97" mass="11205">MDQMNQTFNQSSYQPQYKPMTLGDWLITFLIQAIPLVGFIMLFVWAFGGDTHPSKKTWAQASLLFALIMIVLAIIFFAAMWSFFMSFFGSYNMDYSS</sequence>
<protein>
    <submittedName>
        <fullName evidence="2">Uncharacterized protein</fullName>
    </submittedName>
</protein>
<name>A0A832DJD9_9BACT</name>
<comment type="caution">
    <text evidence="2">The sequence shown here is derived from an EMBL/GenBank/DDBJ whole genome shotgun (WGS) entry which is preliminary data.</text>
</comment>
<reference evidence="2" key="1">
    <citation type="journal article" date="2020" name="mSystems">
        <title>Genome- and Community-Level Interaction Insights into Carbon Utilization and Element Cycling Functions of Hydrothermarchaeota in Hydrothermal Sediment.</title>
        <authorList>
            <person name="Zhou Z."/>
            <person name="Liu Y."/>
            <person name="Xu W."/>
            <person name="Pan J."/>
            <person name="Luo Z.H."/>
            <person name="Li M."/>
        </authorList>
    </citation>
    <scope>NUCLEOTIDE SEQUENCE [LARGE SCALE GENOMIC DNA]</scope>
    <source>
        <strain evidence="2">SpSt-500</strain>
    </source>
</reference>
<accession>A0A832DJD9</accession>
<keyword evidence="1" id="KW-1133">Transmembrane helix</keyword>
<evidence type="ECO:0000313" key="2">
    <source>
        <dbReference type="EMBL" id="HGT47270.1"/>
    </source>
</evidence>
<keyword evidence="1" id="KW-0812">Transmembrane</keyword>
<gene>
    <name evidence="2" type="ORF">ENS56_04505</name>
</gene>
<feature type="transmembrane region" description="Helical" evidence="1">
    <location>
        <begin position="61"/>
        <end position="84"/>
    </location>
</feature>
<organism evidence="2">
    <name type="scientific">Ignavibacterium album</name>
    <dbReference type="NCBI Taxonomy" id="591197"/>
    <lineage>
        <taxon>Bacteria</taxon>
        <taxon>Pseudomonadati</taxon>
        <taxon>Ignavibacteriota</taxon>
        <taxon>Ignavibacteria</taxon>
        <taxon>Ignavibacteriales</taxon>
        <taxon>Ignavibacteriaceae</taxon>
        <taxon>Ignavibacterium</taxon>
    </lineage>
</organism>
<keyword evidence="1" id="KW-0472">Membrane</keyword>
<evidence type="ECO:0000256" key="1">
    <source>
        <dbReference type="SAM" id="Phobius"/>
    </source>
</evidence>
<dbReference type="EMBL" id="DSVI01000005">
    <property type="protein sequence ID" value="HGT47270.1"/>
    <property type="molecule type" value="Genomic_DNA"/>
</dbReference>
<proteinExistence type="predicted"/>
<dbReference type="AlphaFoldDB" id="A0A832DJD9"/>
<feature type="transmembrane region" description="Helical" evidence="1">
    <location>
        <begin position="25"/>
        <end position="49"/>
    </location>
</feature>